<evidence type="ECO:0000313" key="7">
    <source>
        <dbReference type="Proteomes" id="UP000535437"/>
    </source>
</evidence>
<feature type="transmembrane region" description="Helical" evidence="4">
    <location>
        <begin position="77"/>
        <end position="105"/>
    </location>
</feature>
<evidence type="ECO:0000256" key="4">
    <source>
        <dbReference type="SAM" id="Phobius"/>
    </source>
</evidence>
<evidence type="ECO:0000313" key="6">
    <source>
        <dbReference type="EMBL" id="NYJ77568.1"/>
    </source>
</evidence>
<keyword evidence="7" id="KW-1185">Reference proteome</keyword>
<name>A0A7Z0K997_9MICC</name>
<dbReference type="InterPro" id="IPR011712">
    <property type="entry name" value="Sig_transdc_His_kin_sub3_dim/P"/>
</dbReference>
<keyword evidence="4" id="KW-0812">Transmembrane</keyword>
<dbReference type="AlphaFoldDB" id="A0A7Z0K997"/>
<accession>A0A7Z0K997</accession>
<keyword evidence="4" id="KW-0472">Membrane</keyword>
<dbReference type="Pfam" id="PF07730">
    <property type="entry name" value="HisKA_3"/>
    <property type="match status" value="1"/>
</dbReference>
<feature type="transmembrane region" description="Helical" evidence="4">
    <location>
        <begin position="117"/>
        <end position="136"/>
    </location>
</feature>
<feature type="transmembrane region" description="Helical" evidence="4">
    <location>
        <begin position="21"/>
        <end position="39"/>
    </location>
</feature>
<dbReference type="GO" id="GO:0046983">
    <property type="term" value="F:protein dimerization activity"/>
    <property type="evidence" value="ECO:0007669"/>
    <property type="project" value="InterPro"/>
</dbReference>
<evidence type="ECO:0000256" key="2">
    <source>
        <dbReference type="ARBA" id="ARBA00022777"/>
    </source>
</evidence>
<dbReference type="EMBL" id="JACCFY010000001">
    <property type="protein sequence ID" value="NYJ77568.1"/>
    <property type="molecule type" value="Genomic_DNA"/>
</dbReference>
<dbReference type="GO" id="GO:0016020">
    <property type="term" value="C:membrane"/>
    <property type="evidence" value="ECO:0007669"/>
    <property type="project" value="InterPro"/>
</dbReference>
<reference evidence="6 7" key="1">
    <citation type="submission" date="2020-07" db="EMBL/GenBank/DDBJ databases">
        <title>Sequencing the genomes of 1000 actinobacteria strains.</title>
        <authorList>
            <person name="Klenk H.-P."/>
        </authorList>
    </citation>
    <scope>NUCLEOTIDE SEQUENCE [LARGE SCALE GENOMIC DNA]</scope>
    <source>
        <strain evidence="6 7">DSM 15475</strain>
    </source>
</reference>
<dbReference type="InterPro" id="IPR036890">
    <property type="entry name" value="HATPase_C_sf"/>
</dbReference>
<dbReference type="PANTHER" id="PTHR24421:SF63">
    <property type="entry name" value="SENSOR HISTIDINE KINASE DESK"/>
    <property type="match status" value="1"/>
</dbReference>
<dbReference type="Gene3D" id="1.20.5.1930">
    <property type="match status" value="1"/>
</dbReference>
<dbReference type="EC" id="2.7.13.3" evidence="6"/>
<feature type="transmembrane region" description="Helical" evidence="4">
    <location>
        <begin position="143"/>
        <end position="163"/>
    </location>
</feature>
<proteinExistence type="predicted"/>
<keyword evidence="4" id="KW-1133">Transmembrane helix</keyword>
<keyword evidence="2 6" id="KW-0418">Kinase</keyword>
<dbReference type="GO" id="GO:0000155">
    <property type="term" value="F:phosphorelay sensor kinase activity"/>
    <property type="evidence" value="ECO:0007669"/>
    <property type="project" value="InterPro"/>
</dbReference>
<feature type="domain" description="Signal transduction histidine kinase subgroup 3 dimerisation and phosphoacceptor" evidence="5">
    <location>
        <begin position="189"/>
        <end position="252"/>
    </location>
</feature>
<dbReference type="RefSeq" id="WP_179541034.1">
    <property type="nucleotide sequence ID" value="NZ_BAAALL010000004.1"/>
</dbReference>
<dbReference type="Proteomes" id="UP000535437">
    <property type="component" value="Unassembled WGS sequence"/>
</dbReference>
<evidence type="ECO:0000259" key="5">
    <source>
        <dbReference type="Pfam" id="PF07730"/>
    </source>
</evidence>
<evidence type="ECO:0000256" key="3">
    <source>
        <dbReference type="ARBA" id="ARBA00023012"/>
    </source>
</evidence>
<dbReference type="PANTHER" id="PTHR24421">
    <property type="entry name" value="NITRATE/NITRITE SENSOR PROTEIN NARX-RELATED"/>
    <property type="match status" value="1"/>
</dbReference>
<protein>
    <submittedName>
        <fullName evidence="6">Two-component system sensor histidine kinase DesK</fullName>
        <ecNumber evidence="6">2.7.13.3</ecNumber>
    </submittedName>
</protein>
<keyword evidence="3" id="KW-0902">Two-component regulatory system</keyword>
<feature type="transmembrane region" description="Helical" evidence="4">
    <location>
        <begin position="45"/>
        <end position="65"/>
    </location>
</feature>
<gene>
    <name evidence="6" type="ORF">HNR09_000979</name>
</gene>
<evidence type="ECO:0000256" key="1">
    <source>
        <dbReference type="ARBA" id="ARBA00022679"/>
    </source>
</evidence>
<comment type="caution">
    <text evidence="6">The sequence shown here is derived from an EMBL/GenBank/DDBJ whole genome shotgun (WGS) entry which is preliminary data.</text>
</comment>
<organism evidence="6 7">
    <name type="scientific">Nesterenkonia xinjiangensis</name>
    <dbReference type="NCBI Taxonomy" id="225327"/>
    <lineage>
        <taxon>Bacteria</taxon>
        <taxon>Bacillati</taxon>
        <taxon>Actinomycetota</taxon>
        <taxon>Actinomycetes</taxon>
        <taxon>Micrococcales</taxon>
        <taxon>Micrococcaceae</taxon>
        <taxon>Nesterenkonia</taxon>
    </lineage>
</organism>
<keyword evidence="1 6" id="KW-0808">Transferase</keyword>
<dbReference type="Gene3D" id="3.30.565.10">
    <property type="entry name" value="Histidine kinase-like ATPase, C-terminal domain"/>
    <property type="match status" value="1"/>
</dbReference>
<dbReference type="InterPro" id="IPR050482">
    <property type="entry name" value="Sensor_HK_TwoCompSys"/>
</dbReference>
<sequence>MNPTQLRPYDAEASYRRMHRTTVVTTMVSILPVGIILIAVQAQNWWEAAVVGVAFVASVCVMTQWGRSGYPRFGTAALIVCVTVWGIGAVVFGTSMAFFPLALVGSMTVPRLPRHRAVGTVGFGLLTAVIGAAAVWRNPELDLLEFSVVPGVIAVFVTAMMLYSDRYWVILHELEQARTAEAELGIMRERVRFASELHDIQGHTLHVVKLKVALAEKLMEYQAGRAARELREVHELVADTITQTKELAYAQRRLNLASELENTKNLFEAASIEVQIRREDEEEAPDDSPYGALFGQVLRETTTNILRHAQATRVEIELCWTSITVINDGARPASGECGSAPGGASGTEALAQSQLRGLNTLKQRIADNGGELQVNRRGSRFSTAAYFPQETAR</sequence>